<keyword evidence="1 3" id="KW-0378">Hydrolase</keyword>
<dbReference type="RefSeq" id="WP_011525545.1">
    <property type="nucleotide sequence ID" value="NC_008009.1"/>
</dbReference>
<evidence type="ECO:0000313" key="3">
    <source>
        <dbReference type="EMBL" id="ABF43749.1"/>
    </source>
</evidence>
<dbReference type="KEGG" id="aba:Acid345_4750"/>
<dbReference type="HOGENOM" id="CLU_068979_5_2_0"/>
<dbReference type="InterPro" id="IPR000868">
    <property type="entry name" value="Isochorismatase-like_dom"/>
</dbReference>
<dbReference type="PANTHER" id="PTHR43540:SF1">
    <property type="entry name" value="ISOCHORISMATASE HYDROLASE"/>
    <property type="match status" value="1"/>
</dbReference>
<name>Q1IHA1_KORVE</name>
<dbReference type="EMBL" id="CP000360">
    <property type="protein sequence ID" value="ABF43749.1"/>
    <property type="molecule type" value="Genomic_DNA"/>
</dbReference>
<sequence length="186" mass="20503">MNLPRHAVLLIVDVQSGFEDEAHWGPRNNPDAEKNIARMLEAFREAGRPVIFIQHMSQEPNSPLRSSEPGNAIHPLVAPKGERVFQKTVHSAWINTPLERTLRAAAQDTLVVCGLTTDHCVSTTTRMGADMGFTIYLVDDACACHDRKTRDGRTIPAAQVHESELAALHNEFATVTTTDEVLQAVT</sequence>
<evidence type="ECO:0000259" key="2">
    <source>
        <dbReference type="Pfam" id="PF00857"/>
    </source>
</evidence>
<evidence type="ECO:0000256" key="1">
    <source>
        <dbReference type="ARBA" id="ARBA00022801"/>
    </source>
</evidence>
<protein>
    <submittedName>
        <fullName evidence="3">Isochorismatase hydrolase</fullName>
    </submittedName>
</protein>
<dbReference type="SUPFAM" id="SSF52499">
    <property type="entry name" value="Isochorismatase-like hydrolases"/>
    <property type="match status" value="1"/>
</dbReference>
<dbReference type="InterPro" id="IPR036380">
    <property type="entry name" value="Isochorismatase-like_sf"/>
</dbReference>
<proteinExistence type="predicted"/>
<organism evidence="3 4">
    <name type="scientific">Koribacter versatilis (strain Ellin345)</name>
    <dbReference type="NCBI Taxonomy" id="204669"/>
    <lineage>
        <taxon>Bacteria</taxon>
        <taxon>Pseudomonadati</taxon>
        <taxon>Acidobacteriota</taxon>
        <taxon>Terriglobia</taxon>
        <taxon>Terriglobales</taxon>
        <taxon>Candidatus Korobacteraceae</taxon>
        <taxon>Candidatus Korobacter</taxon>
    </lineage>
</organism>
<dbReference type="STRING" id="204669.Acid345_4750"/>
<dbReference type="GO" id="GO:0016787">
    <property type="term" value="F:hydrolase activity"/>
    <property type="evidence" value="ECO:0007669"/>
    <property type="project" value="UniProtKB-KW"/>
</dbReference>
<dbReference type="CDD" id="cd01014">
    <property type="entry name" value="nicotinamidase_related"/>
    <property type="match status" value="1"/>
</dbReference>
<dbReference type="InterPro" id="IPR050272">
    <property type="entry name" value="Isochorismatase-like_hydrls"/>
</dbReference>
<dbReference type="Proteomes" id="UP000002432">
    <property type="component" value="Chromosome"/>
</dbReference>
<dbReference type="OrthoDB" id="257098at2"/>
<evidence type="ECO:0000313" key="4">
    <source>
        <dbReference type="Proteomes" id="UP000002432"/>
    </source>
</evidence>
<dbReference type="PANTHER" id="PTHR43540">
    <property type="entry name" value="PEROXYUREIDOACRYLATE/UREIDOACRYLATE AMIDOHYDROLASE-RELATED"/>
    <property type="match status" value="1"/>
</dbReference>
<dbReference type="AlphaFoldDB" id="Q1IHA1"/>
<feature type="domain" description="Isochorismatase-like" evidence="2">
    <location>
        <begin position="8"/>
        <end position="180"/>
    </location>
</feature>
<dbReference type="eggNOG" id="COG1335">
    <property type="taxonomic scope" value="Bacteria"/>
</dbReference>
<accession>Q1IHA1</accession>
<dbReference type="Pfam" id="PF00857">
    <property type="entry name" value="Isochorismatase"/>
    <property type="match status" value="1"/>
</dbReference>
<dbReference type="EnsemblBacteria" id="ABF43749">
    <property type="protein sequence ID" value="ABF43749"/>
    <property type="gene ID" value="Acid345_4750"/>
</dbReference>
<reference evidence="3 4" key="1">
    <citation type="journal article" date="2009" name="Appl. Environ. Microbiol.">
        <title>Three genomes from the phylum Acidobacteria provide insight into the lifestyles of these microorganisms in soils.</title>
        <authorList>
            <person name="Ward N.L."/>
            <person name="Challacombe J.F."/>
            <person name="Janssen P.H."/>
            <person name="Henrissat B."/>
            <person name="Coutinho P.M."/>
            <person name="Wu M."/>
            <person name="Xie G."/>
            <person name="Haft D.H."/>
            <person name="Sait M."/>
            <person name="Badger J."/>
            <person name="Barabote R.D."/>
            <person name="Bradley B."/>
            <person name="Brettin T.S."/>
            <person name="Brinkac L.M."/>
            <person name="Bruce D."/>
            <person name="Creasy T."/>
            <person name="Daugherty S.C."/>
            <person name="Davidsen T.M."/>
            <person name="DeBoy R.T."/>
            <person name="Detter J.C."/>
            <person name="Dodson R.J."/>
            <person name="Durkin A.S."/>
            <person name="Ganapathy A."/>
            <person name="Gwinn-Giglio M."/>
            <person name="Han C.S."/>
            <person name="Khouri H."/>
            <person name="Kiss H."/>
            <person name="Kothari S.P."/>
            <person name="Madupu R."/>
            <person name="Nelson K.E."/>
            <person name="Nelson W.C."/>
            <person name="Paulsen I."/>
            <person name="Penn K."/>
            <person name="Ren Q."/>
            <person name="Rosovitz M.J."/>
            <person name="Selengut J.D."/>
            <person name="Shrivastava S."/>
            <person name="Sullivan S.A."/>
            <person name="Tapia R."/>
            <person name="Thompson L.S."/>
            <person name="Watkins K.L."/>
            <person name="Yang Q."/>
            <person name="Yu C."/>
            <person name="Zafar N."/>
            <person name="Zhou L."/>
            <person name="Kuske C.R."/>
        </authorList>
    </citation>
    <scope>NUCLEOTIDE SEQUENCE [LARGE SCALE GENOMIC DNA]</scope>
    <source>
        <strain evidence="3 4">Ellin345</strain>
    </source>
</reference>
<keyword evidence="4" id="KW-1185">Reference proteome</keyword>
<dbReference type="Gene3D" id="3.40.50.850">
    <property type="entry name" value="Isochorismatase-like"/>
    <property type="match status" value="1"/>
</dbReference>
<gene>
    <name evidence="3" type="ordered locus">Acid345_4750</name>
</gene>